<dbReference type="Proteomes" id="UP000663881">
    <property type="component" value="Unassembled WGS sequence"/>
</dbReference>
<comment type="caution">
    <text evidence="5">The sequence shown here is derived from an EMBL/GenBank/DDBJ whole genome shotgun (WGS) entry which is preliminary data.</text>
</comment>
<dbReference type="InterPro" id="IPR049192">
    <property type="entry name" value="DUF4246_C"/>
</dbReference>
<evidence type="ECO:0000256" key="1">
    <source>
        <dbReference type="SAM" id="MobiDB-lite"/>
    </source>
</evidence>
<evidence type="ECO:0000313" key="4">
    <source>
        <dbReference type="EMBL" id="CAF1150295.1"/>
    </source>
</evidence>
<evidence type="ECO:0000313" key="7">
    <source>
        <dbReference type="EMBL" id="CAF3735600.1"/>
    </source>
</evidence>
<dbReference type="Pfam" id="PF14033">
    <property type="entry name" value="DUF4246"/>
    <property type="match status" value="2"/>
</dbReference>
<dbReference type="EMBL" id="CAJOAZ010000922">
    <property type="protein sequence ID" value="CAF3735600.1"/>
    <property type="molecule type" value="Genomic_DNA"/>
</dbReference>
<evidence type="ECO:0000313" key="5">
    <source>
        <dbReference type="EMBL" id="CAF1529738.1"/>
    </source>
</evidence>
<evidence type="ECO:0000259" key="2">
    <source>
        <dbReference type="Pfam" id="PF14033"/>
    </source>
</evidence>
<dbReference type="Proteomes" id="UP000663860">
    <property type="component" value="Unassembled WGS sequence"/>
</dbReference>
<dbReference type="EMBL" id="CAJNOG010003341">
    <property type="protein sequence ID" value="CAF1529738.1"/>
    <property type="molecule type" value="Genomic_DNA"/>
</dbReference>
<evidence type="ECO:0000313" key="8">
    <source>
        <dbReference type="EMBL" id="CAF4108990.1"/>
    </source>
</evidence>
<evidence type="ECO:0000313" key="9">
    <source>
        <dbReference type="Proteomes" id="UP000663845"/>
    </source>
</evidence>
<sequence length="472" mass="55171">MWSNDYNNDEIDDNMSDEDEWSRNTERIAERCSLISFNDDYCQPSDFDSEHVTYGGYGSMTLKYPIWVCDHLSKSNSNLESDMREELLEVFYALNDKHKDFHKYPSPVEDIIDPDLLVCKPIEPLAPPSAPAHSSYQDWDNDDNESSDDNDSNEDYDIFNKWNYDPSTLRGSYQWVPSEFRICHDSNDTYGVHIETPISHLPMTEELDKTYRNLEKVFAKLVPMFGEILHFDKQKGDTRLQVIVKVQSYHIQPKMKYSGRWHTEGRTENIQAAGVYYLHIDDELEGGALKFRPSVAPSKMYAEWSDFDINRYLMPKTDAAIVFDNSLPHRFCSIRNSTSIARRRTFLNFFVVSPQYPIKALTISNLPLVSYERCWRLLASIENEKDQQKLPDLAIEKILSFLKGIMWESDIDAKEFRARVRHEMMKEKTGWSGIHYGNYGDIVFIKSKNDWNIKRQQPSYCDIHGLEHTESD</sequence>
<evidence type="ECO:0000313" key="6">
    <source>
        <dbReference type="EMBL" id="CAF3664004.1"/>
    </source>
</evidence>
<dbReference type="EMBL" id="CAJOAY010000433">
    <property type="protein sequence ID" value="CAF3664004.1"/>
    <property type="molecule type" value="Genomic_DNA"/>
</dbReference>
<dbReference type="PANTHER" id="PTHR33119">
    <property type="entry name" value="IFI3P"/>
    <property type="match status" value="1"/>
</dbReference>
<evidence type="ECO:0000313" key="3">
    <source>
        <dbReference type="EMBL" id="CAF0922227.1"/>
    </source>
</evidence>
<dbReference type="EMBL" id="CAJOBB010004932">
    <property type="protein sequence ID" value="CAF4108990.1"/>
    <property type="molecule type" value="Genomic_DNA"/>
</dbReference>
<dbReference type="Proteomes" id="UP000663891">
    <property type="component" value="Unassembled WGS sequence"/>
</dbReference>
<reference evidence="5" key="1">
    <citation type="submission" date="2021-02" db="EMBL/GenBank/DDBJ databases">
        <authorList>
            <person name="Nowell W R."/>
        </authorList>
    </citation>
    <scope>NUCLEOTIDE SEQUENCE</scope>
</reference>
<organism evidence="5 9">
    <name type="scientific">Adineta steineri</name>
    <dbReference type="NCBI Taxonomy" id="433720"/>
    <lineage>
        <taxon>Eukaryota</taxon>
        <taxon>Metazoa</taxon>
        <taxon>Spiralia</taxon>
        <taxon>Gnathifera</taxon>
        <taxon>Rotifera</taxon>
        <taxon>Eurotatoria</taxon>
        <taxon>Bdelloidea</taxon>
        <taxon>Adinetida</taxon>
        <taxon>Adinetidae</taxon>
        <taxon>Adineta</taxon>
    </lineage>
</organism>
<feature type="compositionally biased region" description="Acidic residues" evidence="1">
    <location>
        <begin position="139"/>
        <end position="152"/>
    </location>
</feature>
<feature type="region of interest" description="Disordered" evidence="1">
    <location>
        <begin position="1"/>
        <end position="22"/>
    </location>
</feature>
<proteinExistence type="predicted"/>
<dbReference type="EMBL" id="CAJNOE010000107">
    <property type="protein sequence ID" value="CAF0922227.1"/>
    <property type="molecule type" value="Genomic_DNA"/>
</dbReference>
<dbReference type="OrthoDB" id="10040438at2759"/>
<gene>
    <name evidence="3" type="ORF">IZO911_LOCUS13378</name>
    <name evidence="5" type="ORF">JYZ213_LOCUS45068</name>
    <name evidence="8" type="ORF">KXQ929_LOCUS34970</name>
    <name evidence="6" type="ORF">OKA104_LOCUS9962</name>
    <name evidence="7" type="ORF">OXD698_LOCUS14553</name>
    <name evidence="4" type="ORF">VCS650_LOCUS22772</name>
</gene>
<feature type="domain" description="DUF4246" evidence="2">
    <location>
        <begin position="71"/>
        <end position="231"/>
    </location>
</feature>
<dbReference type="InterPro" id="IPR025340">
    <property type="entry name" value="DUF4246"/>
</dbReference>
<dbReference type="Proteomes" id="UP000663845">
    <property type="component" value="Unassembled WGS sequence"/>
</dbReference>
<name>A0A815VB32_9BILA</name>
<dbReference type="Proteomes" id="UP000663868">
    <property type="component" value="Unassembled WGS sequence"/>
</dbReference>
<dbReference type="Proteomes" id="UP000663844">
    <property type="component" value="Unassembled WGS sequence"/>
</dbReference>
<accession>A0A815VB32</accession>
<dbReference type="PANTHER" id="PTHR33119:SF1">
    <property type="entry name" value="FE2OG DIOXYGENASE DOMAIN-CONTAINING PROTEIN"/>
    <property type="match status" value="1"/>
</dbReference>
<dbReference type="EMBL" id="CAJNON010000260">
    <property type="protein sequence ID" value="CAF1150295.1"/>
    <property type="molecule type" value="Genomic_DNA"/>
</dbReference>
<protein>
    <recommendedName>
        <fullName evidence="2">DUF4246 domain-containing protein</fullName>
    </recommendedName>
</protein>
<dbReference type="AlphaFoldDB" id="A0A815VB32"/>
<feature type="region of interest" description="Disordered" evidence="1">
    <location>
        <begin position="128"/>
        <end position="152"/>
    </location>
</feature>
<feature type="compositionally biased region" description="Acidic residues" evidence="1">
    <location>
        <begin position="7"/>
        <end position="20"/>
    </location>
</feature>
<feature type="domain" description="DUF4246" evidence="2">
    <location>
        <begin position="235"/>
        <end position="331"/>
    </location>
</feature>